<evidence type="ECO:0000256" key="2">
    <source>
        <dbReference type="ARBA" id="ARBA00023125"/>
    </source>
</evidence>
<keyword evidence="3" id="KW-0010">Activator</keyword>
<keyword evidence="4" id="KW-0804">Transcription</keyword>
<evidence type="ECO:0000256" key="1">
    <source>
        <dbReference type="ARBA" id="ARBA00023015"/>
    </source>
</evidence>
<dbReference type="InterPro" id="IPR050204">
    <property type="entry name" value="AraC_XylS_family_regulators"/>
</dbReference>
<dbReference type="InterPro" id="IPR018060">
    <property type="entry name" value="HTH_AraC"/>
</dbReference>
<evidence type="ECO:0000256" key="4">
    <source>
        <dbReference type="ARBA" id="ARBA00023163"/>
    </source>
</evidence>
<dbReference type="InterPro" id="IPR003313">
    <property type="entry name" value="AraC-bd"/>
</dbReference>
<dbReference type="PROSITE" id="PS00041">
    <property type="entry name" value="HTH_ARAC_FAMILY_1"/>
    <property type="match status" value="1"/>
</dbReference>
<dbReference type="GO" id="GO:0003700">
    <property type="term" value="F:DNA-binding transcription factor activity"/>
    <property type="evidence" value="ECO:0007669"/>
    <property type="project" value="InterPro"/>
</dbReference>
<name>A0A4R1PZM1_9FIRM</name>
<dbReference type="SMART" id="SM00342">
    <property type="entry name" value="HTH_ARAC"/>
    <property type="match status" value="1"/>
</dbReference>
<dbReference type="SUPFAM" id="SSF46689">
    <property type="entry name" value="Homeodomain-like"/>
    <property type="match status" value="2"/>
</dbReference>
<dbReference type="Pfam" id="PF02311">
    <property type="entry name" value="AraC_binding"/>
    <property type="match status" value="1"/>
</dbReference>
<evidence type="ECO:0000259" key="5">
    <source>
        <dbReference type="PROSITE" id="PS01124"/>
    </source>
</evidence>
<dbReference type="InterPro" id="IPR009057">
    <property type="entry name" value="Homeodomain-like_sf"/>
</dbReference>
<dbReference type="RefSeq" id="WP_132078799.1">
    <property type="nucleotide sequence ID" value="NZ_SLUI01000005.1"/>
</dbReference>
<dbReference type="GO" id="GO:0043565">
    <property type="term" value="F:sequence-specific DNA binding"/>
    <property type="evidence" value="ECO:0007669"/>
    <property type="project" value="InterPro"/>
</dbReference>
<dbReference type="OrthoDB" id="9772607at2"/>
<comment type="caution">
    <text evidence="6">The sequence shown here is derived from an EMBL/GenBank/DDBJ whole genome shotgun (WGS) entry which is preliminary data.</text>
</comment>
<keyword evidence="2 6" id="KW-0238">DNA-binding</keyword>
<dbReference type="PANTHER" id="PTHR46796">
    <property type="entry name" value="HTH-TYPE TRANSCRIPTIONAL ACTIVATOR RHAS-RELATED"/>
    <property type="match status" value="1"/>
</dbReference>
<sequence length="273" mass="30930">MQSGVVNLYRDSQLDIETLHGYFVGQAFSRHMHDYYVIGLIHKGLQTFRYRGNTRYVTPPGGLLFLNPGEAHTGEAANEEGFEYYALYPRVAPVRAIVSDITGRDNELPLFNNVRVDDAALAKQLRELHICLRNNRAPLQSESMLICLISSMVKKYADIRLTELRFGKENRAIETAKAYIQGNLAKSITLTDLAQATGFSRYYFLRLFTHVMGMTPHTYLESVRLMQAKELIKQGLGLRDSAYATGFSDQSHFTNRFKQYLGITPGLYAKGVQ</sequence>
<keyword evidence="1" id="KW-0805">Transcription regulation</keyword>
<dbReference type="InterPro" id="IPR037923">
    <property type="entry name" value="HTH-like"/>
</dbReference>
<evidence type="ECO:0000313" key="6">
    <source>
        <dbReference type="EMBL" id="TCL37750.1"/>
    </source>
</evidence>
<dbReference type="Gene3D" id="1.10.10.60">
    <property type="entry name" value="Homeodomain-like"/>
    <property type="match status" value="2"/>
</dbReference>
<dbReference type="Pfam" id="PF12833">
    <property type="entry name" value="HTH_18"/>
    <property type="match status" value="1"/>
</dbReference>
<dbReference type="InterPro" id="IPR018062">
    <property type="entry name" value="HTH_AraC-typ_CS"/>
</dbReference>
<feature type="domain" description="HTH araC/xylS-type" evidence="5">
    <location>
        <begin position="174"/>
        <end position="271"/>
    </location>
</feature>
<dbReference type="AlphaFoldDB" id="A0A4R1PZM1"/>
<reference evidence="6 7" key="1">
    <citation type="submission" date="2019-03" db="EMBL/GenBank/DDBJ databases">
        <title>Genomic Encyclopedia of Type Strains, Phase IV (KMG-IV): sequencing the most valuable type-strain genomes for metagenomic binning, comparative biology and taxonomic classification.</title>
        <authorList>
            <person name="Goeker M."/>
        </authorList>
    </citation>
    <scope>NUCLEOTIDE SEQUENCE [LARGE SCALE GENOMIC DNA]</scope>
    <source>
        <strain evidence="6 7">DSM 15969</strain>
    </source>
</reference>
<dbReference type="Proteomes" id="UP000295063">
    <property type="component" value="Unassembled WGS sequence"/>
</dbReference>
<proteinExistence type="predicted"/>
<evidence type="ECO:0000256" key="3">
    <source>
        <dbReference type="ARBA" id="ARBA00023159"/>
    </source>
</evidence>
<organism evidence="6 7">
    <name type="scientific">Anaerospora hongkongensis</name>
    <dbReference type="NCBI Taxonomy" id="244830"/>
    <lineage>
        <taxon>Bacteria</taxon>
        <taxon>Bacillati</taxon>
        <taxon>Bacillota</taxon>
        <taxon>Negativicutes</taxon>
        <taxon>Selenomonadales</taxon>
        <taxon>Sporomusaceae</taxon>
        <taxon>Anaerospora</taxon>
    </lineage>
</organism>
<keyword evidence="7" id="KW-1185">Reference proteome</keyword>
<dbReference type="PROSITE" id="PS01124">
    <property type="entry name" value="HTH_ARAC_FAMILY_2"/>
    <property type="match status" value="1"/>
</dbReference>
<gene>
    <name evidence="6" type="ORF">EV210_105186</name>
</gene>
<protein>
    <submittedName>
        <fullName evidence="6">AraC-like DNA-binding protein</fullName>
    </submittedName>
</protein>
<dbReference type="PANTHER" id="PTHR46796:SF2">
    <property type="entry name" value="TRANSCRIPTIONAL REGULATORY PROTEIN"/>
    <property type="match status" value="1"/>
</dbReference>
<accession>A0A4R1PZM1</accession>
<dbReference type="SUPFAM" id="SSF51215">
    <property type="entry name" value="Regulatory protein AraC"/>
    <property type="match status" value="1"/>
</dbReference>
<dbReference type="EMBL" id="SLUI01000005">
    <property type="protein sequence ID" value="TCL37750.1"/>
    <property type="molecule type" value="Genomic_DNA"/>
</dbReference>
<evidence type="ECO:0000313" key="7">
    <source>
        <dbReference type="Proteomes" id="UP000295063"/>
    </source>
</evidence>